<dbReference type="SUPFAM" id="SSF50129">
    <property type="entry name" value="GroES-like"/>
    <property type="match status" value="1"/>
</dbReference>
<organism evidence="2 3">
    <name type="scientific">Undibacterium hunanense</name>
    <dbReference type="NCBI Taxonomy" id="2762292"/>
    <lineage>
        <taxon>Bacteria</taxon>
        <taxon>Pseudomonadati</taxon>
        <taxon>Pseudomonadota</taxon>
        <taxon>Betaproteobacteria</taxon>
        <taxon>Burkholderiales</taxon>
        <taxon>Oxalobacteraceae</taxon>
        <taxon>Undibacterium</taxon>
    </lineage>
</organism>
<sequence length="328" mass="34510">MKAAIIVEAGQPPVYGDFDDFGNFGDFQEPPSALAPGKSLIRVKASSISHVTRSRASGQHYSADMTSDFIPGIDGTGVDENNQRVYFLLPDKPYGAMAEWCIVDKTHCVALPDSLDDAVAAALAIPGMSSWAALMERAGMQAGETVLINGATGASGRLAIQIAKHLGAKKVIATGRNTAVFDDLQLLGADVTINLNQDKDALEQAFKQEFQQGIDIVLDYLWGPSAELLLIAAAKASPDGLPVRFVQIGSVGGADINLPGAVLRSSALQLMGSGIGSVPFPKLFKAIKSVLSAAPLAGFKIAITPMPLADVSQAWRIDRADSRIVLLP</sequence>
<evidence type="ECO:0000313" key="2">
    <source>
        <dbReference type="EMBL" id="MBC3920412.1"/>
    </source>
</evidence>
<proteinExistence type="predicted"/>
<protein>
    <submittedName>
        <fullName evidence="2">Zinc-binding alcohol dehydrogenase family protein</fullName>
    </submittedName>
</protein>
<dbReference type="InterPro" id="IPR020843">
    <property type="entry name" value="ER"/>
</dbReference>
<evidence type="ECO:0000313" key="3">
    <source>
        <dbReference type="Proteomes" id="UP000650424"/>
    </source>
</evidence>
<keyword evidence="3" id="KW-1185">Reference proteome</keyword>
<dbReference type="SMART" id="SM00829">
    <property type="entry name" value="PKS_ER"/>
    <property type="match status" value="1"/>
</dbReference>
<dbReference type="Gene3D" id="3.40.50.720">
    <property type="entry name" value="NAD(P)-binding Rossmann-like Domain"/>
    <property type="match status" value="1"/>
</dbReference>
<dbReference type="PANTHER" id="PTHR43677:SF11">
    <property type="entry name" value="ZINC-CONTAINING ALCOHOL DEHYDROGENASE"/>
    <property type="match status" value="1"/>
</dbReference>
<dbReference type="InterPro" id="IPR051397">
    <property type="entry name" value="Zn-ADH-like_protein"/>
</dbReference>
<dbReference type="PANTHER" id="PTHR43677">
    <property type="entry name" value="SHORT-CHAIN DEHYDROGENASE/REDUCTASE"/>
    <property type="match status" value="1"/>
</dbReference>
<evidence type="ECO:0000259" key="1">
    <source>
        <dbReference type="SMART" id="SM00829"/>
    </source>
</evidence>
<comment type="caution">
    <text evidence="2">The sequence shown here is derived from an EMBL/GenBank/DDBJ whole genome shotgun (WGS) entry which is preliminary data.</text>
</comment>
<dbReference type="RefSeq" id="WP_186949928.1">
    <property type="nucleotide sequence ID" value="NZ_JACOGF010000015.1"/>
</dbReference>
<dbReference type="InterPro" id="IPR013149">
    <property type="entry name" value="ADH-like_C"/>
</dbReference>
<dbReference type="InterPro" id="IPR036291">
    <property type="entry name" value="NAD(P)-bd_dom_sf"/>
</dbReference>
<feature type="domain" description="Enoyl reductase (ER)" evidence="1">
    <location>
        <begin position="16"/>
        <end position="303"/>
    </location>
</feature>
<dbReference type="Proteomes" id="UP000650424">
    <property type="component" value="Unassembled WGS sequence"/>
</dbReference>
<reference evidence="2 3" key="1">
    <citation type="submission" date="2020-08" db="EMBL/GenBank/DDBJ databases">
        <title>Novel species isolated from subtropical streams in China.</title>
        <authorList>
            <person name="Lu H."/>
        </authorList>
    </citation>
    <scope>NUCLEOTIDE SEQUENCE [LARGE SCALE GENOMIC DNA]</scope>
    <source>
        <strain evidence="2 3">CY18W</strain>
    </source>
</reference>
<accession>A0ABR6ZX35</accession>
<dbReference type="SUPFAM" id="SSF51735">
    <property type="entry name" value="NAD(P)-binding Rossmann-fold domains"/>
    <property type="match status" value="1"/>
</dbReference>
<gene>
    <name evidence="2" type="ORF">H8L32_23310</name>
</gene>
<dbReference type="Pfam" id="PF00107">
    <property type="entry name" value="ADH_zinc_N"/>
    <property type="match status" value="1"/>
</dbReference>
<dbReference type="InterPro" id="IPR011032">
    <property type="entry name" value="GroES-like_sf"/>
</dbReference>
<dbReference type="EMBL" id="JACOGF010000015">
    <property type="protein sequence ID" value="MBC3920412.1"/>
    <property type="molecule type" value="Genomic_DNA"/>
</dbReference>
<name>A0ABR6ZX35_9BURK</name>
<dbReference type="Gene3D" id="3.90.180.10">
    <property type="entry name" value="Medium-chain alcohol dehydrogenases, catalytic domain"/>
    <property type="match status" value="1"/>
</dbReference>